<name>A0A9P6U508_9FUNG</name>
<feature type="region of interest" description="Disordered" evidence="1">
    <location>
        <begin position="470"/>
        <end position="647"/>
    </location>
</feature>
<feature type="region of interest" description="Disordered" evidence="1">
    <location>
        <begin position="288"/>
        <end position="433"/>
    </location>
</feature>
<feature type="compositionally biased region" description="Basic and acidic residues" evidence="1">
    <location>
        <begin position="361"/>
        <end position="376"/>
    </location>
</feature>
<feature type="transmembrane region" description="Helical" evidence="2">
    <location>
        <begin position="44"/>
        <end position="74"/>
    </location>
</feature>
<organism evidence="3 4">
    <name type="scientific">Actinomortierella ambigua</name>
    <dbReference type="NCBI Taxonomy" id="1343610"/>
    <lineage>
        <taxon>Eukaryota</taxon>
        <taxon>Fungi</taxon>
        <taxon>Fungi incertae sedis</taxon>
        <taxon>Mucoromycota</taxon>
        <taxon>Mortierellomycotina</taxon>
        <taxon>Mortierellomycetes</taxon>
        <taxon>Mortierellales</taxon>
        <taxon>Mortierellaceae</taxon>
        <taxon>Actinomortierella</taxon>
    </lineage>
</organism>
<dbReference type="OrthoDB" id="2334596at2759"/>
<gene>
    <name evidence="3" type="ORF">DFQ27_003314</name>
</gene>
<comment type="caution">
    <text evidence="3">The sequence shown here is derived from an EMBL/GenBank/DDBJ whole genome shotgun (WGS) entry which is preliminary data.</text>
</comment>
<reference evidence="3" key="1">
    <citation type="journal article" date="2020" name="Fungal Divers.">
        <title>Resolving the Mortierellaceae phylogeny through synthesis of multi-gene phylogenetics and phylogenomics.</title>
        <authorList>
            <person name="Vandepol N."/>
            <person name="Liber J."/>
            <person name="Desiro A."/>
            <person name="Na H."/>
            <person name="Kennedy M."/>
            <person name="Barry K."/>
            <person name="Grigoriev I.V."/>
            <person name="Miller A.N."/>
            <person name="O'Donnell K."/>
            <person name="Stajich J.E."/>
            <person name="Bonito G."/>
        </authorList>
    </citation>
    <scope>NUCLEOTIDE SEQUENCE</scope>
    <source>
        <strain evidence="3">BC1065</strain>
    </source>
</reference>
<keyword evidence="2" id="KW-1133">Transmembrane helix</keyword>
<feature type="compositionally biased region" description="Polar residues" evidence="1">
    <location>
        <begin position="340"/>
        <end position="350"/>
    </location>
</feature>
<feature type="compositionally biased region" description="Low complexity" evidence="1">
    <location>
        <begin position="419"/>
        <end position="433"/>
    </location>
</feature>
<dbReference type="EMBL" id="JAAAJB010000236">
    <property type="protein sequence ID" value="KAG0260834.1"/>
    <property type="molecule type" value="Genomic_DNA"/>
</dbReference>
<feature type="compositionally biased region" description="Low complexity" evidence="1">
    <location>
        <begin position="320"/>
        <end position="339"/>
    </location>
</feature>
<dbReference type="Proteomes" id="UP000807716">
    <property type="component" value="Unassembled WGS sequence"/>
</dbReference>
<keyword evidence="2" id="KW-0472">Membrane</keyword>
<keyword evidence="2" id="KW-0812">Transmembrane</keyword>
<feature type="transmembrane region" description="Helical" evidence="2">
    <location>
        <begin position="209"/>
        <end position="229"/>
    </location>
</feature>
<accession>A0A9P6U508</accession>
<evidence type="ECO:0000256" key="2">
    <source>
        <dbReference type="SAM" id="Phobius"/>
    </source>
</evidence>
<evidence type="ECO:0000313" key="3">
    <source>
        <dbReference type="EMBL" id="KAG0260834.1"/>
    </source>
</evidence>
<feature type="compositionally biased region" description="Low complexity" evidence="1">
    <location>
        <begin position="386"/>
        <end position="399"/>
    </location>
</feature>
<feature type="transmembrane region" description="Helical" evidence="2">
    <location>
        <begin position="115"/>
        <end position="137"/>
    </location>
</feature>
<feature type="compositionally biased region" description="Polar residues" evidence="1">
    <location>
        <begin position="549"/>
        <end position="563"/>
    </location>
</feature>
<keyword evidence="4" id="KW-1185">Reference proteome</keyword>
<protein>
    <submittedName>
        <fullName evidence="3">Uncharacterized protein</fullName>
    </submittedName>
</protein>
<evidence type="ECO:0000256" key="1">
    <source>
        <dbReference type="SAM" id="MobiDB-lite"/>
    </source>
</evidence>
<sequence length="647" mass="69682">MSSLIAKAIGVDELVGSVLIGASMVLTTHSISRMVFLGRTASRFFLFPIINVSQLLNQIFVFLLVTAAIGTINFETALWLNVLNNTAYFITKPTVMYLAYLRCSAVMPILKKGAWVHHVLIAIRAIELFAIVIINIATNVMCDGSLAKGTRCESFQIAWTVRDAGAPLFRFYVIACEGIFYYKLFGTLRGMSNGKHAKVLRYRRLQTSLFTVDLIIMTYMSIYRIIGIWNKSLPTYVYLELFSSTLTIFNLTEFGLNIRSLFGAASDAQPQTSSVNNSSTNKVEMRSIDGRDHHNPDSSAANPFYHPSSIASGDGPEAPSYNRHNSSSSRRPLIPSPASTPSRAYTSPFGSGSHGLGSATDHSEIDLSTSDAHRDYSPPYTVVVDSNPSTAASPSSLPSDHYSQPFGYGRSTPLAGGRTKTPANNATSTTTTSATITSAAEATAATAARAQSMEEPWRLTIAELIAGRDQFGNTPGAPPSHLVDPYSTLDTPSPPPPSSSSSSSGLTLQTPPYPAPLAHRPSSPAAQQQHQHQRQQYQQPENHIIDPVSFQQQAQRASATESGSGTGTAPRLGGAVAVASKTDTSFISAQHPPASPRLPLASAAVGSPRSSEDGHHHQQHHQLNPASPSRPHRALVLPDRSTARRRS</sequence>
<feature type="compositionally biased region" description="Low complexity" evidence="1">
    <location>
        <begin position="527"/>
        <end position="539"/>
    </location>
</feature>
<feature type="transmembrane region" description="Helical" evidence="2">
    <location>
        <begin position="14"/>
        <end position="32"/>
    </location>
</feature>
<proteinExistence type="predicted"/>
<feature type="transmembrane region" description="Helical" evidence="2">
    <location>
        <begin position="169"/>
        <end position="188"/>
    </location>
</feature>
<feature type="transmembrane region" description="Helical" evidence="2">
    <location>
        <begin position="86"/>
        <end position="103"/>
    </location>
</feature>
<dbReference type="AlphaFoldDB" id="A0A9P6U508"/>
<evidence type="ECO:0000313" key="4">
    <source>
        <dbReference type="Proteomes" id="UP000807716"/>
    </source>
</evidence>